<dbReference type="EMBL" id="JAXOVC010000001">
    <property type="protein sequence ID" value="KAK4506501.1"/>
    <property type="molecule type" value="Genomic_DNA"/>
</dbReference>
<name>A0ABR0EZD0_ZASCE</name>
<keyword evidence="2" id="KW-0456">Lyase</keyword>
<dbReference type="PANTHER" id="PTHR10067:SF9">
    <property type="entry name" value="PHOSPHATIDYLSERINE DECARBOXYLASE FAMILY PROTEIN (AFU_ORTHOLOGUE AFUA_7G01730)"/>
    <property type="match status" value="1"/>
</dbReference>
<keyword evidence="1" id="KW-0210">Decarboxylase</keyword>
<protein>
    <recommendedName>
        <fullName evidence="3">L-tryptophan decarboxylase PsiD-like domain-containing protein</fullName>
    </recommendedName>
</protein>
<comment type="caution">
    <text evidence="4">The sequence shown here is derived from an EMBL/GenBank/DDBJ whole genome shotgun (WGS) entry which is preliminary data.</text>
</comment>
<feature type="domain" description="L-tryptophan decarboxylase PsiD-like" evidence="3">
    <location>
        <begin position="83"/>
        <end position="219"/>
    </location>
</feature>
<sequence length="493" mass="54602">MGTLLAATSATRCYYHSKPFQSFVMKEARVSNFDATWWQTWPVDIRVDTSLTGSWLPKDRSVLQTWVARKATEARVQYNGTLSPVIAEFQEVISRHPELEKLGNAMFTEVPNKSPYNETPDGKPSLQNFTDFLVVLDHIIKQGPEFSNSKDPPTAPSVIGFPINAILDWPMGTLSGYDFFLSPIVNTQLHNVLSQWSKYLASPASQSVLNGWLAPTGKAAIAASANTGKTNYTFEQLFACPDTSAPYLGFTSWDEYFVRRFNDGIRPTAAPDDEASDCGYPDPTLVIDNACESAPLQVKHNVSFYDNFYLKEQPYSLVNMLNFAPEAHSFVGGTVYQAYLSALSYHRWHAPVSGKILKIEHIPGTYYSENVFYGLAGNQTAPDPGAPDYSQPYISAVATRAVVYIQARNPKIGMMAIVFIGMAEVSSCEFTVKEGDEIVKGQEIGMFHYGGSSHCLLFQPGVELDFVHPPPWDSSDVDTEKTFHVRSALAVVS</sequence>
<evidence type="ECO:0000256" key="2">
    <source>
        <dbReference type="ARBA" id="ARBA00023239"/>
    </source>
</evidence>
<evidence type="ECO:0000259" key="3">
    <source>
        <dbReference type="Pfam" id="PF12588"/>
    </source>
</evidence>
<dbReference type="Proteomes" id="UP001305779">
    <property type="component" value="Unassembled WGS sequence"/>
</dbReference>
<organism evidence="4 5">
    <name type="scientific">Zasmidium cellare</name>
    <name type="common">Wine cellar mold</name>
    <name type="synonym">Racodium cellare</name>
    <dbReference type="NCBI Taxonomy" id="395010"/>
    <lineage>
        <taxon>Eukaryota</taxon>
        <taxon>Fungi</taxon>
        <taxon>Dikarya</taxon>
        <taxon>Ascomycota</taxon>
        <taxon>Pezizomycotina</taxon>
        <taxon>Dothideomycetes</taxon>
        <taxon>Dothideomycetidae</taxon>
        <taxon>Mycosphaerellales</taxon>
        <taxon>Mycosphaerellaceae</taxon>
        <taxon>Zasmidium</taxon>
    </lineage>
</organism>
<gene>
    <name evidence="4" type="ORF">PRZ48_000233</name>
</gene>
<dbReference type="Pfam" id="PF12588">
    <property type="entry name" value="PSDC"/>
    <property type="match status" value="1"/>
</dbReference>
<dbReference type="InterPro" id="IPR003817">
    <property type="entry name" value="PS_Dcarbxylase"/>
</dbReference>
<dbReference type="Pfam" id="PF02666">
    <property type="entry name" value="PS_Dcarbxylase"/>
    <property type="match status" value="1"/>
</dbReference>
<dbReference type="PANTHER" id="PTHR10067">
    <property type="entry name" value="PHOSPHATIDYLSERINE DECARBOXYLASE"/>
    <property type="match status" value="1"/>
</dbReference>
<evidence type="ECO:0000256" key="1">
    <source>
        <dbReference type="ARBA" id="ARBA00022793"/>
    </source>
</evidence>
<dbReference type="InterPro" id="IPR022237">
    <property type="entry name" value="PsiD-like"/>
</dbReference>
<evidence type="ECO:0000313" key="5">
    <source>
        <dbReference type="Proteomes" id="UP001305779"/>
    </source>
</evidence>
<proteinExistence type="predicted"/>
<evidence type="ECO:0000313" key="4">
    <source>
        <dbReference type="EMBL" id="KAK4506501.1"/>
    </source>
</evidence>
<accession>A0ABR0EZD0</accession>
<reference evidence="4 5" key="1">
    <citation type="journal article" date="2023" name="G3 (Bethesda)">
        <title>A chromosome-level genome assembly of Zasmidium syzygii isolated from banana leaves.</title>
        <authorList>
            <person name="van Westerhoven A.C."/>
            <person name="Mehrabi R."/>
            <person name="Talebi R."/>
            <person name="Steentjes M.B.F."/>
            <person name="Corcolon B."/>
            <person name="Chong P.A."/>
            <person name="Kema G.H.J."/>
            <person name="Seidl M.F."/>
        </authorList>
    </citation>
    <scope>NUCLEOTIDE SEQUENCE [LARGE SCALE GENOMIC DNA]</scope>
    <source>
        <strain evidence="4 5">P124</strain>
    </source>
</reference>
<keyword evidence="5" id="KW-1185">Reference proteome</keyword>